<reference evidence="1 2" key="1">
    <citation type="journal article" date="2015" name="Int. J. Syst. Evol. Microbiol.">
        <title>Sporolactobacillus shoreae sp. nov. and Sporolactobacillus spathodeae sp. nov., two spore-forming lactic acid bacteria isolated from tree barks in Thailand.</title>
        <authorList>
            <person name="Thamacharoensuk T."/>
            <person name="Kitahara M."/>
            <person name="Ohkuma M."/>
            <person name="Thongchul N."/>
            <person name="Tanasupawat S."/>
        </authorList>
    </citation>
    <scope>NUCLEOTIDE SEQUENCE [LARGE SCALE GENOMIC DNA]</scope>
    <source>
        <strain evidence="1 2">BK92</strain>
    </source>
</reference>
<evidence type="ECO:0000313" key="1">
    <source>
        <dbReference type="EMBL" id="TGA98708.1"/>
    </source>
</evidence>
<evidence type="ECO:0000313" key="2">
    <source>
        <dbReference type="Proteomes" id="UP000298347"/>
    </source>
</evidence>
<dbReference type="Gene3D" id="1.10.510.10">
    <property type="entry name" value="Transferase(Phosphotransferase) domain 1"/>
    <property type="match status" value="1"/>
</dbReference>
<dbReference type="InterPro" id="IPR011009">
    <property type="entry name" value="Kinase-like_dom_sf"/>
</dbReference>
<accession>A0A4Z0GRF9</accession>
<dbReference type="OrthoDB" id="820708at2"/>
<dbReference type="EMBL" id="SRJD01000006">
    <property type="protein sequence ID" value="TGA98708.1"/>
    <property type="molecule type" value="Genomic_DNA"/>
</dbReference>
<name>A0A4Z0GRF9_9BACL</name>
<dbReference type="SUPFAM" id="SSF56112">
    <property type="entry name" value="Protein kinase-like (PK-like)"/>
    <property type="match status" value="2"/>
</dbReference>
<keyword evidence="2" id="KW-1185">Reference proteome</keyword>
<gene>
    <name evidence="1" type="ORF">E4665_07580</name>
</gene>
<protein>
    <recommendedName>
        <fullName evidence="3">Serine/threonine protein kinase</fullName>
    </recommendedName>
</protein>
<sequence length="400" mass="46638">MEDFKSIIVTKGERSLEIHNPTIYPLIGYGTQGAVFKLSEDQCVKVYAEEEQAKMEAFALESGQHLPFFPKFYESGSNYVVMEYFNAPTLKEYLINSTYIPESIVKKLLNILNELKRANFTMIDAPLRHIFVLKNGEMKVIDHVNSFKRQHPVPLKLLRDLKMILLKDSFLSQVKKLDPVTFNEWDTYMHDKIDFDQVMVTSGGKGNRVKVDSTIMQMFMGKGHQGAVFRISEDQCIKFYGKTRYAQLEQEVLLSNQSLSFIPRVYKTATNYTIMEYLIGPDLNSYLKKQQSLSEDITRQLLDILKKMKQSGFKQIDAPLRHVFITKDGFKMIDHVYSYSHDQAQPLELFENLRERNFLDSFLEQVKVMDPETYKEWKESPSSHPQIDMSHNVIFIVNIW</sequence>
<organism evidence="1 2">
    <name type="scientific">Sporolactobacillus shoreae</name>
    <dbReference type="NCBI Taxonomy" id="1465501"/>
    <lineage>
        <taxon>Bacteria</taxon>
        <taxon>Bacillati</taxon>
        <taxon>Bacillota</taxon>
        <taxon>Bacilli</taxon>
        <taxon>Bacillales</taxon>
        <taxon>Sporolactobacillaceae</taxon>
        <taxon>Sporolactobacillus</taxon>
    </lineage>
</organism>
<dbReference type="AlphaFoldDB" id="A0A4Z0GRF9"/>
<comment type="caution">
    <text evidence="1">The sequence shown here is derived from an EMBL/GenBank/DDBJ whole genome shotgun (WGS) entry which is preliminary data.</text>
</comment>
<dbReference type="Proteomes" id="UP000298347">
    <property type="component" value="Unassembled WGS sequence"/>
</dbReference>
<evidence type="ECO:0008006" key="3">
    <source>
        <dbReference type="Google" id="ProtNLM"/>
    </source>
</evidence>
<proteinExistence type="predicted"/>